<dbReference type="InterPro" id="IPR019734">
    <property type="entry name" value="TPR_rpt"/>
</dbReference>
<feature type="repeat" description="TPR" evidence="1">
    <location>
        <begin position="372"/>
        <end position="405"/>
    </location>
</feature>
<gene>
    <name evidence="3" type="ORF">ENR64_14050</name>
</gene>
<dbReference type="InterPro" id="IPR011990">
    <property type="entry name" value="TPR-like_helical_dom_sf"/>
</dbReference>
<dbReference type="PROSITE" id="PS50005">
    <property type="entry name" value="TPR"/>
    <property type="match status" value="2"/>
</dbReference>
<sequence length="612" mass="69366">MIRSFSVIVPVLNKENEIIRTLESIEASISYFKTHHDDPSVEPEVVVVNEGSSDRTLELVTQFAETKSHYKIISHFKSLGIGPARNTGAKVAKGDILFFFDGDDLVFPPHIYLCFRVLNHQPNATSPKSFEVETKQGLQPVQLPKTEVAMIRTGVFMNEDLHPVWKKAIENTIMQNFAIRRECHEFIEGFSESPVYKQLKCCEDIAYNYWAMRFFKLYQIDLETVEYIRYPGNAFDRQLKKFQTPPNEYKDQTPPECKELHAIRLKFERDKLSYLLDKFKKYEKSDEFLTLLNPVTIATEYVSRQDFQTAIAVAEPGLTKEPQWRDELVNLLAVAYNNLGTDYQQQKKLASAAEVFLRAIALKPTIPKQDLARVCFNAAATLRDQGDLGAALKYMQQALATDPEFKEAIAELPLLQYRALVTQKGYEFSQPLPNLNQFLTAAKFLKAIETQRTAEIRGLQIGVDEGQVTCWLLEHVLTDPRDRLTCLEAESNKLEQQTRFETNIQKSGCAEKVKRMPGTPTTILRSLVPASFQFACIHYTASADQLLEVLLLTWGTLQLNGVLVIQTDGETVANPTASSALVTATTAFKNVFASKLIAHQANQWLVFEKAAL</sequence>
<evidence type="ECO:0000313" key="3">
    <source>
        <dbReference type="EMBL" id="HFM98851.1"/>
    </source>
</evidence>
<dbReference type="Pfam" id="PF13181">
    <property type="entry name" value="TPR_8"/>
    <property type="match status" value="1"/>
</dbReference>
<feature type="domain" description="Glycosyltransferase 2-like" evidence="2">
    <location>
        <begin position="6"/>
        <end position="124"/>
    </location>
</feature>
<dbReference type="Gene3D" id="1.25.40.10">
    <property type="entry name" value="Tetratricopeptide repeat domain"/>
    <property type="match status" value="1"/>
</dbReference>
<dbReference type="AlphaFoldDB" id="A0A7C3KFQ9"/>
<keyword evidence="1" id="KW-0802">TPR repeat</keyword>
<dbReference type="Pfam" id="PF13374">
    <property type="entry name" value="TPR_10"/>
    <property type="match status" value="1"/>
</dbReference>
<dbReference type="EMBL" id="DSRU01000209">
    <property type="protein sequence ID" value="HFM98851.1"/>
    <property type="molecule type" value="Genomic_DNA"/>
</dbReference>
<keyword evidence="3" id="KW-0808">Transferase</keyword>
<dbReference type="CDD" id="cd00761">
    <property type="entry name" value="Glyco_tranf_GTA_type"/>
    <property type="match status" value="1"/>
</dbReference>
<dbReference type="PANTHER" id="PTHR22916">
    <property type="entry name" value="GLYCOSYLTRANSFERASE"/>
    <property type="match status" value="1"/>
</dbReference>
<accession>A0A7C3KFQ9</accession>
<protein>
    <submittedName>
        <fullName evidence="3">Glycosyltransferase</fullName>
    </submittedName>
</protein>
<dbReference type="SMART" id="SM00028">
    <property type="entry name" value="TPR"/>
    <property type="match status" value="2"/>
</dbReference>
<dbReference type="GO" id="GO:0016740">
    <property type="term" value="F:transferase activity"/>
    <property type="evidence" value="ECO:0007669"/>
    <property type="project" value="UniProtKB-KW"/>
</dbReference>
<evidence type="ECO:0000259" key="2">
    <source>
        <dbReference type="Pfam" id="PF00535"/>
    </source>
</evidence>
<dbReference type="Gene3D" id="3.90.550.10">
    <property type="entry name" value="Spore Coat Polysaccharide Biosynthesis Protein SpsA, Chain A"/>
    <property type="match status" value="1"/>
</dbReference>
<reference evidence="3" key="1">
    <citation type="journal article" date="2020" name="mSystems">
        <title>Genome- and Community-Level Interaction Insights into Carbon Utilization and Element Cycling Functions of Hydrothermarchaeota in Hydrothermal Sediment.</title>
        <authorList>
            <person name="Zhou Z."/>
            <person name="Liu Y."/>
            <person name="Xu W."/>
            <person name="Pan J."/>
            <person name="Luo Z.H."/>
            <person name="Li M."/>
        </authorList>
    </citation>
    <scope>NUCLEOTIDE SEQUENCE [LARGE SCALE GENOMIC DNA]</scope>
    <source>
        <strain evidence="3">SpSt-418</strain>
    </source>
</reference>
<organism evidence="3">
    <name type="scientific">Oscillatoriales cyanobacterium SpSt-418</name>
    <dbReference type="NCBI Taxonomy" id="2282169"/>
    <lineage>
        <taxon>Bacteria</taxon>
        <taxon>Bacillati</taxon>
        <taxon>Cyanobacteriota</taxon>
        <taxon>Cyanophyceae</taxon>
        <taxon>Oscillatoriophycideae</taxon>
        <taxon>Oscillatoriales</taxon>
    </lineage>
</organism>
<dbReference type="Gene3D" id="3.40.50.150">
    <property type="entry name" value="Vaccinia Virus protein VP39"/>
    <property type="match status" value="1"/>
</dbReference>
<dbReference type="InterPro" id="IPR029063">
    <property type="entry name" value="SAM-dependent_MTases_sf"/>
</dbReference>
<dbReference type="SUPFAM" id="SSF53448">
    <property type="entry name" value="Nucleotide-diphospho-sugar transferases"/>
    <property type="match status" value="1"/>
</dbReference>
<name>A0A7C3KFQ9_9CYAN</name>
<dbReference type="InterPro" id="IPR029044">
    <property type="entry name" value="Nucleotide-diphossugar_trans"/>
</dbReference>
<feature type="repeat" description="TPR" evidence="1">
    <location>
        <begin position="333"/>
        <end position="366"/>
    </location>
</feature>
<proteinExistence type="predicted"/>
<evidence type="ECO:0000256" key="1">
    <source>
        <dbReference type="PROSITE-ProRule" id="PRU00339"/>
    </source>
</evidence>
<dbReference type="SUPFAM" id="SSF48452">
    <property type="entry name" value="TPR-like"/>
    <property type="match status" value="1"/>
</dbReference>
<comment type="caution">
    <text evidence="3">The sequence shown here is derived from an EMBL/GenBank/DDBJ whole genome shotgun (WGS) entry which is preliminary data.</text>
</comment>
<dbReference type="InterPro" id="IPR001173">
    <property type="entry name" value="Glyco_trans_2-like"/>
</dbReference>
<dbReference type="Pfam" id="PF00535">
    <property type="entry name" value="Glycos_transf_2"/>
    <property type="match status" value="1"/>
</dbReference>